<keyword evidence="5" id="KW-0999">Mitochondrion inner membrane</keyword>
<evidence type="ECO:0000256" key="1">
    <source>
        <dbReference type="ARBA" id="ARBA00004273"/>
    </source>
</evidence>
<dbReference type="InterPro" id="IPR022533">
    <property type="entry name" value="Cox20"/>
</dbReference>
<feature type="transmembrane region" description="Helical" evidence="10">
    <location>
        <begin position="88"/>
        <end position="107"/>
    </location>
</feature>
<name>A0A9P6U4Y3_9FUNG</name>
<dbReference type="AlphaFoldDB" id="A0A9P6U4Y3"/>
<evidence type="ECO:0000256" key="3">
    <source>
        <dbReference type="ARBA" id="ARBA00017689"/>
    </source>
</evidence>
<evidence type="ECO:0000313" key="12">
    <source>
        <dbReference type="Proteomes" id="UP000807716"/>
    </source>
</evidence>
<evidence type="ECO:0000256" key="10">
    <source>
        <dbReference type="SAM" id="Phobius"/>
    </source>
</evidence>
<keyword evidence="4 10" id="KW-0812">Transmembrane</keyword>
<evidence type="ECO:0000256" key="4">
    <source>
        <dbReference type="ARBA" id="ARBA00022692"/>
    </source>
</evidence>
<evidence type="ECO:0000256" key="2">
    <source>
        <dbReference type="ARBA" id="ARBA00009575"/>
    </source>
</evidence>
<accession>A0A9P6U4Y3</accession>
<keyword evidence="8 10" id="KW-0472">Membrane</keyword>
<dbReference type="Proteomes" id="UP000807716">
    <property type="component" value="Unassembled WGS sequence"/>
</dbReference>
<dbReference type="EMBL" id="JAAAJB010000288">
    <property type="protein sequence ID" value="KAG0259337.1"/>
    <property type="molecule type" value="Genomic_DNA"/>
</dbReference>
<feature type="compositionally biased region" description="Polar residues" evidence="9">
    <location>
        <begin position="1"/>
        <end position="10"/>
    </location>
</feature>
<dbReference type="OrthoDB" id="14603at2759"/>
<dbReference type="PANTHER" id="PTHR31586">
    <property type="entry name" value="CYTOCHROME C OXIDASE PROTEIN 20"/>
    <property type="match status" value="1"/>
</dbReference>
<keyword evidence="12" id="KW-1185">Reference proteome</keyword>
<dbReference type="GO" id="GO:0005743">
    <property type="term" value="C:mitochondrial inner membrane"/>
    <property type="evidence" value="ECO:0007669"/>
    <property type="project" value="UniProtKB-SubCell"/>
</dbReference>
<organism evidence="11 12">
    <name type="scientific">Actinomortierella ambigua</name>
    <dbReference type="NCBI Taxonomy" id="1343610"/>
    <lineage>
        <taxon>Eukaryota</taxon>
        <taxon>Fungi</taxon>
        <taxon>Fungi incertae sedis</taxon>
        <taxon>Mucoromycota</taxon>
        <taxon>Mortierellomycotina</taxon>
        <taxon>Mortierellomycetes</taxon>
        <taxon>Mortierellales</taxon>
        <taxon>Mortierellaceae</taxon>
        <taxon>Actinomortierella</taxon>
    </lineage>
</organism>
<protein>
    <recommendedName>
        <fullName evidence="3">Cytochrome c oxidase assembly protein COX20, mitochondrial</fullName>
    </recommendedName>
</protein>
<reference evidence="11" key="1">
    <citation type="journal article" date="2020" name="Fungal Divers.">
        <title>Resolving the Mortierellaceae phylogeny through synthesis of multi-gene phylogenetics and phylogenomics.</title>
        <authorList>
            <person name="Vandepol N."/>
            <person name="Liber J."/>
            <person name="Desiro A."/>
            <person name="Na H."/>
            <person name="Kennedy M."/>
            <person name="Barry K."/>
            <person name="Grigoriev I.V."/>
            <person name="Miller A.N."/>
            <person name="O'Donnell K."/>
            <person name="Stajich J.E."/>
            <person name="Bonito G."/>
        </authorList>
    </citation>
    <scope>NUCLEOTIDE SEQUENCE</scope>
    <source>
        <strain evidence="11">BC1065</strain>
    </source>
</reference>
<evidence type="ECO:0000256" key="9">
    <source>
        <dbReference type="SAM" id="MobiDB-lite"/>
    </source>
</evidence>
<comment type="subcellular location">
    <subcellularLocation>
        <location evidence="1">Mitochondrion inner membrane</location>
    </subcellularLocation>
</comment>
<keyword evidence="6 10" id="KW-1133">Transmembrane helix</keyword>
<keyword evidence="7" id="KW-0496">Mitochondrion</keyword>
<evidence type="ECO:0000313" key="11">
    <source>
        <dbReference type="EMBL" id="KAG0259337.1"/>
    </source>
</evidence>
<evidence type="ECO:0000256" key="5">
    <source>
        <dbReference type="ARBA" id="ARBA00022792"/>
    </source>
</evidence>
<gene>
    <name evidence="11" type="ORF">DFQ27_004108</name>
</gene>
<sequence length="143" mass="15841">MATPVSNNPNQEEHPPTPIPVLNDPRPAPDSEDVVKAFKSLSFGRDFSSMKKSPCTKEAFFDGAIFGAGVGMFKAMRSGLGRPAFNWALGGFVLMTVGTWEYCYYMVRQKRQLMSTGQMPVVSTVDMDATRRKEAIAARQREV</sequence>
<comment type="similarity">
    <text evidence="2">Belongs to the COX20 family.</text>
</comment>
<feature type="region of interest" description="Disordered" evidence="9">
    <location>
        <begin position="1"/>
        <end position="31"/>
    </location>
</feature>
<dbReference type="PANTHER" id="PTHR31586:SF1">
    <property type="entry name" value="CYTOCHROME C OXIDASE ASSEMBLY PROTEIN COX20, MITOCHONDRIAL"/>
    <property type="match status" value="1"/>
</dbReference>
<evidence type="ECO:0000256" key="7">
    <source>
        <dbReference type="ARBA" id="ARBA00023128"/>
    </source>
</evidence>
<proteinExistence type="inferred from homology"/>
<dbReference type="Pfam" id="PF12597">
    <property type="entry name" value="Cox20"/>
    <property type="match status" value="1"/>
</dbReference>
<comment type="caution">
    <text evidence="11">The sequence shown here is derived from an EMBL/GenBank/DDBJ whole genome shotgun (WGS) entry which is preliminary data.</text>
</comment>
<evidence type="ECO:0000256" key="8">
    <source>
        <dbReference type="ARBA" id="ARBA00023136"/>
    </source>
</evidence>
<dbReference type="GO" id="GO:0033617">
    <property type="term" value="P:mitochondrial respiratory chain complex IV assembly"/>
    <property type="evidence" value="ECO:0007669"/>
    <property type="project" value="InterPro"/>
</dbReference>
<evidence type="ECO:0000256" key="6">
    <source>
        <dbReference type="ARBA" id="ARBA00022989"/>
    </source>
</evidence>